<dbReference type="HOGENOM" id="CLU_3374533_0_0_5"/>
<evidence type="ECO:0000313" key="3">
    <source>
        <dbReference type="Proteomes" id="UP000002931"/>
    </source>
</evidence>
<proteinExistence type="predicted"/>
<dbReference type="AlphaFoldDB" id="A3VH13"/>
<name>A3VH13_9RHOB</name>
<comment type="caution">
    <text evidence="2">The sequence shown here is derived from an EMBL/GenBank/DDBJ whole genome shotgun (WGS) entry which is preliminary data.</text>
</comment>
<accession>A3VH13</accession>
<feature type="compositionally biased region" description="Basic and acidic residues" evidence="1">
    <location>
        <begin position="25"/>
        <end position="34"/>
    </location>
</feature>
<protein>
    <submittedName>
        <fullName evidence="2">Uncharacterized protein</fullName>
    </submittedName>
</protein>
<organism evidence="2 3">
    <name type="scientific">Maritimibacter alkaliphilus HTCC2654</name>
    <dbReference type="NCBI Taxonomy" id="314271"/>
    <lineage>
        <taxon>Bacteria</taxon>
        <taxon>Pseudomonadati</taxon>
        <taxon>Pseudomonadota</taxon>
        <taxon>Alphaproteobacteria</taxon>
        <taxon>Rhodobacterales</taxon>
        <taxon>Roseobacteraceae</taxon>
        <taxon>Maritimibacter</taxon>
    </lineage>
</organism>
<reference evidence="2 3" key="1">
    <citation type="journal article" date="2010" name="J. Bacteriol.">
        <title>Genome sequences of Pelagibaca bermudensis HTCC2601T and Maritimibacter alkaliphilus HTCC2654T, the type strains of two marine Roseobacter genera.</title>
        <authorList>
            <person name="Thrash J.C."/>
            <person name="Cho J.C."/>
            <person name="Ferriera S."/>
            <person name="Johnson J."/>
            <person name="Vergin K.L."/>
            <person name="Giovannoni S.J."/>
        </authorList>
    </citation>
    <scope>NUCLEOTIDE SEQUENCE [LARGE SCALE GENOMIC DNA]</scope>
    <source>
        <strain evidence="2 3">HTCC2654</strain>
    </source>
</reference>
<gene>
    <name evidence="2" type="ORF">RB2654_14820</name>
</gene>
<feature type="region of interest" description="Disordered" evidence="1">
    <location>
        <begin position="1"/>
        <end position="34"/>
    </location>
</feature>
<dbReference type="Proteomes" id="UP000002931">
    <property type="component" value="Unassembled WGS sequence"/>
</dbReference>
<evidence type="ECO:0000256" key="1">
    <source>
        <dbReference type="SAM" id="MobiDB-lite"/>
    </source>
</evidence>
<dbReference type="EMBL" id="AAMT01000008">
    <property type="protein sequence ID" value="EAQ12568.1"/>
    <property type="molecule type" value="Genomic_DNA"/>
</dbReference>
<sequence>MSMIHHIALPVTGRSRGRGGIFESRLTEARRDPS</sequence>
<keyword evidence="3" id="KW-1185">Reference proteome</keyword>
<evidence type="ECO:0000313" key="2">
    <source>
        <dbReference type="EMBL" id="EAQ12568.1"/>
    </source>
</evidence>
<dbReference type="STRING" id="314271.RB2654_14820"/>